<dbReference type="Proteomes" id="UP001419268">
    <property type="component" value="Unassembled WGS sequence"/>
</dbReference>
<name>A0AAP0JUX0_9MAGN</name>
<dbReference type="Pfam" id="PF00230">
    <property type="entry name" value="MIP"/>
    <property type="match status" value="1"/>
</dbReference>
<dbReference type="InterPro" id="IPR000425">
    <property type="entry name" value="MIP"/>
</dbReference>
<keyword evidence="7" id="KW-1185">Reference proteome</keyword>
<reference evidence="6 7" key="1">
    <citation type="submission" date="2024-01" db="EMBL/GenBank/DDBJ databases">
        <title>Genome assemblies of Stephania.</title>
        <authorList>
            <person name="Yang L."/>
        </authorList>
    </citation>
    <scope>NUCLEOTIDE SEQUENCE [LARGE SCALE GENOMIC DNA]</scope>
    <source>
        <strain evidence="6">JXDWG</strain>
        <tissue evidence="6">Leaf</tissue>
    </source>
</reference>
<feature type="transmembrane region" description="Helical" evidence="5">
    <location>
        <begin position="69"/>
        <end position="89"/>
    </location>
</feature>
<dbReference type="GO" id="GO:0016020">
    <property type="term" value="C:membrane"/>
    <property type="evidence" value="ECO:0007669"/>
    <property type="project" value="UniProtKB-SubCell"/>
</dbReference>
<keyword evidence="3 5" id="KW-1133">Transmembrane helix</keyword>
<evidence type="ECO:0000313" key="7">
    <source>
        <dbReference type="Proteomes" id="UP001419268"/>
    </source>
</evidence>
<evidence type="ECO:0000313" key="6">
    <source>
        <dbReference type="EMBL" id="KAK9140135.1"/>
    </source>
</evidence>
<evidence type="ECO:0000256" key="4">
    <source>
        <dbReference type="ARBA" id="ARBA00023136"/>
    </source>
</evidence>
<protein>
    <submittedName>
        <fullName evidence="6">Uncharacterized protein</fullName>
    </submittedName>
</protein>
<comment type="subcellular location">
    <subcellularLocation>
        <location evidence="1">Membrane</location>
        <topology evidence="1">Multi-pass membrane protein</topology>
    </subcellularLocation>
</comment>
<evidence type="ECO:0000256" key="1">
    <source>
        <dbReference type="ARBA" id="ARBA00004141"/>
    </source>
</evidence>
<dbReference type="PANTHER" id="PTHR45687">
    <property type="entry name" value="AQUAPORIN OR AQUAGLYCEROPORIN RELATED"/>
    <property type="match status" value="1"/>
</dbReference>
<keyword evidence="2 5" id="KW-0812">Transmembrane</keyword>
<accession>A0AAP0JUX0</accession>
<evidence type="ECO:0000256" key="5">
    <source>
        <dbReference type="SAM" id="Phobius"/>
    </source>
</evidence>
<dbReference type="SUPFAM" id="SSF81338">
    <property type="entry name" value="Aquaporin-like"/>
    <property type="match status" value="1"/>
</dbReference>
<dbReference type="AlphaFoldDB" id="A0AAP0JUX0"/>
<dbReference type="GO" id="GO:0015267">
    <property type="term" value="F:channel activity"/>
    <property type="evidence" value="ECO:0007669"/>
    <property type="project" value="InterPro"/>
</dbReference>
<proteinExistence type="predicted"/>
<gene>
    <name evidence="6" type="ORF">Scep_009816</name>
</gene>
<organism evidence="6 7">
    <name type="scientific">Stephania cephalantha</name>
    <dbReference type="NCBI Taxonomy" id="152367"/>
    <lineage>
        <taxon>Eukaryota</taxon>
        <taxon>Viridiplantae</taxon>
        <taxon>Streptophyta</taxon>
        <taxon>Embryophyta</taxon>
        <taxon>Tracheophyta</taxon>
        <taxon>Spermatophyta</taxon>
        <taxon>Magnoliopsida</taxon>
        <taxon>Ranunculales</taxon>
        <taxon>Menispermaceae</taxon>
        <taxon>Menispermoideae</taxon>
        <taxon>Cissampelideae</taxon>
        <taxon>Stephania</taxon>
    </lineage>
</organism>
<evidence type="ECO:0000256" key="3">
    <source>
        <dbReference type="ARBA" id="ARBA00022989"/>
    </source>
</evidence>
<dbReference type="InterPro" id="IPR034294">
    <property type="entry name" value="Aquaporin_transptr"/>
</dbReference>
<dbReference type="Gene3D" id="1.20.1080.10">
    <property type="entry name" value="Glycerol uptake facilitator protein"/>
    <property type="match status" value="1"/>
</dbReference>
<evidence type="ECO:0000256" key="2">
    <source>
        <dbReference type="ARBA" id="ARBA00022692"/>
    </source>
</evidence>
<dbReference type="EMBL" id="JBBNAG010000004">
    <property type="protein sequence ID" value="KAK9140135.1"/>
    <property type="molecule type" value="Genomic_DNA"/>
</dbReference>
<keyword evidence="4 5" id="KW-0472">Membrane</keyword>
<dbReference type="InterPro" id="IPR023271">
    <property type="entry name" value="Aquaporin-like"/>
</dbReference>
<comment type="caution">
    <text evidence="6">The sequence shown here is derived from an EMBL/GenBank/DDBJ whole genome shotgun (WGS) entry which is preliminary data.</text>
</comment>
<sequence>MLYNVYNSTLFLVHLATIPITRTSINPAWSLGAAIVYNRDQAWDDHGTYPNNMDGTECVKYTTSMGRQFGVIVLLTLFQRCPAAMLWLVRAKNGTLYLANRKKVCSRHRRNVTAPYNVQGL</sequence>